<evidence type="ECO:0000313" key="5">
    <source>
        <dbReference type="Proteomes" id="UP000319836"/>
    </source>
</evidence>
<dbReference type="EMBL" id="VBPA01000245">
    <property type="protein sequence ID" value="TMQ70002.1"/>
    <property type="molecule type" value="Genomic_DNA"/>
</dbReference>
<dbReference type="GO" id="GO:0016020">
    <property type="term" value="C:membrane"/>
    <property type="evidence" value="ECO:0007669"/>
    <property type="project" value="UniProtKB-UniRule"/>
</dbReference>
<feature type="coiled-coil region" evidence="2">
    <location>
        <begin position="54"/>
        <end position="102"/>
    </location>
</feature>
<evidence type="ECO:0000313" key="4">
    <source>
        <dbReference type="EMBL" id="TMQ70002.1"/>
    </source>
</evidence>
<dbReference type="InterPro" id="IPR036737">
    <property type="entry name" value="OmpA-like_sf"/>
</dbReference>
<organism evidence="4 5">
    <name type="scientific">Eiseniibacteriota bacterium</name>
    <dbReference type="NCBI Taxonomy" id="2212470"/>
    <lineage>
        <taxon>Bacteria</taxon>
        <taxon>Candidatus Eiseniibacteriota</taxon>
    </lineage>
</organism>
<name>A0A538U291_UNCEI</name>
<protein>
    <recommendedName>
        <fullName evidence="3">OmpA-like domain-containing protein</fullName>
    </recommendedName>
</protein>
<dbReference type="PROSITE" id="PS51123">
    <property type="entry name" value="OMPA_2"/>
    <property type="match status" value="1"/>
</dbReference>
<dbReference type="SUPFAM" id="SSF103088">
    <property type="entry name" value="OmpA-like"/>
    <property type="match status" value="1"/>
</dbReference>
<dbReference type="PANTHER" id="PTHR30329">
    <property type="entry name" value="STATOR ELEMENT OF FLAGELLAR MOTOR COMPLEX"/>
    <property type="match status" value="1"/>
</dbReference>
<sequence length="234" mass="24993">MIAASHFESSNPVEETMSASWKWSRAFLVPVLVATVVSGCGISKAKYLMATQSADALTSKNAELQKNLQEANGKSDQLSQQVASMQASADQLNGELEKQKQSNATAHSTYEDMVAKLKQEVGSGQVEIQQMRDGIRVNLAQDILFKSGSSSLDPAGKALLTKVSEELKTSTYEVLVIGHTDNQKVGAKLAQRYPTNWELGAARSAAIVRLFQDAGIGPARLLAVSAGARAGTRP</sequence>
<gene>
    <name evidence="4" type="ORF">E6K80_09880</name>
</gene>
<dbReference type="InterPro" id="IPR006665">
    <property type="entry name" value="OmpA-like"/>
</dbReference>
<keyword evidence="2" id="KW-0175">Coiled coil</keyword>
<accession>A0A538U291</accession>
<evidence type="ECO:0000256" key="2">
    <source>
        <dbReference type="SAM" id="Coils"/>
    </source>
</evidence>
<evidence type="ECO:0000259" key="3">
    <source>
        <dbReference type="PROSITE" id="PS51123"/>
    </source>
</evidence>
<keyword evidence="1" id="KW-0472">Membrane</keyword>
<dbReference type="CDD" id="cd07185">
    <property type="entry name" value="OmpA_C-like"/>
    <property type="match status" value="1"/>
</dbReference>
<dbReference type="Proteomes" id="UP000319836">
    <property type="component" value="Unassembled WGS sequence"/>
</dbReference>
<proteinExistence type="predicted"/>
<comment type="caution">
    <text evidence="4">The sequence shown here is derived from an EMBL/GenBank/DDBJ whole genome shotgun (WGS) entry which is preliminary data.</text>
</comment>
<dbReference type="Pfam" id="PF00691">
    <property type="entry name" value="OmpA"/>
    <property type="match status" value="1"/>
</dbReference>
<reference evidence="4 5" key="1">
    <citation type="journal article" date="2019" name="Nat. Microbiol.">
        <title>Mediterranean grassland soil C-N compound turnover is dependent on rainfall and depth, and is mediated by genomically divergent microorganisms.</title>
        <authorList>
            <person name="Diamond S."/>
            <person name="Andeer P.F."/>
            <person name="Li Z."/>
            <person name="Crits-Christoph A."/>
            <person name="Burstein D."/>
            <person name="Anantharaman K."/>
            <person name="Lane K.R."/>
            <person name="Thomas B.C."/>
            <person name="Pan C."/>
            <person name="Northen T.R."/>
            <person name="Banfield J.F."/>
        </authorList>
    </citation>
    <scope>NUCLEOTIDE SEQUENCE [LARGE SCALE GENOMIC DNA]</scope>
    <source>
        <strain evidence="4">WS_10</strain>
    </source>
</reference>
<feature type="domain" description="OmpA-like" evidence="3">
    <location>
        <begin position="132"/>
        <end position="234"/>
    </location>
</feature>
<evidence type="ECO:0000256" key="1">
    <source>
        <dbReference type="PROSITE-ProRule" id="PRU00473"/>
    </source>
</evidence>
<dbReference type="InterPro" id="IPR050330">
    <property type="entry name" value="Bact_OuterMem_StrucFunc"/>
</dbReference>
<dbReference type="PANTHER" id="PTHR30329:SF21">
    <property type="entry name" value="LIPOPROTEIN YIAD-RELATED"/>
    <property type="match status" value="1"/>
</dbReference>
<dbReference type="AlphaFoldDB" id="A0A538U291"/>
<dbReference type="Gene3D" id="3.30.1330.60">
    <property type="entry name" value="OmpA-like domain"/>
    <property type="match status" value="1"/>
</dbReference>